<dbReference type="RefSeq" id="WP_162330812.1">
    <property type="nucleotide sequence ID" value="NZ_CP048113.1"/>
</dbReference>
<dbReference type="InterPro" id="IPR036514">
    <property type="entry name" value="SGNH_hydro_sf"/>
</dbReference>
<reference evidence="4 5" key="1">
    <citation type="submission" date="2020-01" db="EMBL/GenBank/DDBJ databases">
        <title>Complete genome sequence of Chitinophaga sp. H33E-04 isolated from quinoa roots.</title>
        <authorList>
            <person name="Weon H.-Y."/>
            <person name="Lee S.A."/>
        </authorList>
    </citation>
    <scope>NUCLEOTIDE SEQUENCE [LARGE SCALE GENOMIC DNA]</scope>
    <source>
        <strain evidence="4 5">H33E-04</strain>
    </source>
</reference>
<dbReference type="PANTHER" id="PTHR43695">
    <property type="entry name" value="PUTATIVE (AFU_ORTHOLOGUE AFUA_2G17250)-RELATED"/>
    <property type="match status" value="1"/>
</dbReference>
<dbReference type="InterPro" id="IPR013830">
    <property type="entry name" value="SGNH_hydro"/>
</dbReference>
<comment type="similarity">
    <text evidence="1">Belongs to the 'GDSL' lipolytic enzyme family.</text>
</comment>
<dbReference type="Gene3D" id="3.40.50.1110">
    <property type="entry name" value="SGNH hydrolase"/>
    <property type="match status" value="1"/>
</dbReference>
<dbReference type="KEGG" id="chih:GWR21_05720"/>
<dbReference type="Pfam" id="PF13472">
    <property type="entry name" value="Lipase_GDSL_2"/>
    <property type="match status" value="1"/>
</dbReference>
<feature type="domain" description="SGNH hydrolase-type esterase" evidence="3">
    <location>
        <begin position="36"/>
        <end position="238"/>
    </location>
</feature>
<dbReference type="SUPFAM" id="SSF52266">
    <property type="entry name" value="SGNH hydrolase"/>
    <property type="match status" value="1"/>
</dbReference>
<dbReference type="PANTHER" id="PTHR43695:SF1">
    <property type="entry name" value="RHAMNOGALACTURONAN ACETYLESTERASE"/>
    <property type="match status" value="1"/>
</dbReference>
<dbReference type="InterPro" id="IPR037459">
    <property type="entry name" value="RhgT-like"/>
</dbReference>
<dbReference type="AlphaFoldDB" id="A0A6B9ZA04"/>
<accession>A0A6B9ZA04</accession>
<evidence type="ECO:0000256" key="1">
    <source>
        <dbReference type="ARBA" id="ARBA00008668"/>
    </source>
</evidence>
<gene>
    <name evidence="4" type="ORF">GWR21_05720</name>
</gene>
<protein>
    <submittedName>
        <fullName evidence="4">Rhamnogalacturonan acetylesterase</fullName>
    </submittedName>
</protein>
<sequence length="263" mass="29545">MYTKITRLITLPLFLLLLSSFTALLVQKRKPVLYIIGDSTVRNGDGTGKNQQWGWGSMIAPYFDTTRISIRNHAIGGRSSRTFITEGRWEEIRKTLQPGDYVIMQFGHNDAGALDDTARARGSIRGTGEETKDIYNPVRKMPETVHTYGWYMRNYANDAKAKGAVAIICSPVPRNNFKDGKVERADSSYGKWAAETAVTTRAFFIPLNTIIAEQYEALGPDQVNAFFPGDHTHTNEAGAILNAKSVVKGLQDLRRCHLRRYLR</sequence>
<keyword evidence="5" id="KW-1185">Reference proteome</keyword>
<evidence type="ECO:0000256" key="2">
    <source>
        <dbReference type="ARBA" id="ARBA00022801"/>
    </source>
</evidence>
<evidence type="ECO:0000313" key="4">
    <source>
        <dbReference type="EMBL" id="QHS59110.1"/>
    </source>
</evidence>
<name>A0A6B9ZA04_9BACT</name>
<dbReference type="EMBL" id="CP048113">
    <property type="protein sequence ID" value="QHS59110.1"/>
    <property type="molecule type" value="Genomic_DNA"/>
</dbReference>
<dbReference type="Proteomes" id="UP000476411">
    <property type="component" value="Chromosome"/>
</dbReference>
<evidence type="ECO:0000259" key="3">
    <source>
        <dbReference type="Pfam" id="PF13472"/>
    </source>
</evidence>
<dbReference type="CDD" id="cd01821">
    <property type="entry name" value="Rhamnogalacturan_acetylesterase_like"/>
    <property type="match status" value="1"/>
</dbReference>
<organism evidence="4 5">
    <name type="scientific">Chitinophaga agri</name>
    <dbReference type="NCBI Taxonomy" id="2703787"/>
    <lineage>
        <taxon>Bacteria</taxon>
        <taxon>Pseudomonadati</taxon>
        <taxon>Bacteroidota</taxon>
        <taxon>Chitinophagia</taxon>
        <taxon>Chitinophagales</taxon>
        <taxon>Chitinophagaceae</taxon>
        <taxon>Chitinophaga</taxon>
    </lineage>
</organism>
<proteinExistence type="inferred from homology"/>
<dbReference type="GO" id="GO:0016788">
    <property type="term" value="F:hydrolase activity, acting on ester bonds"/>
    <property type="evidence" value="ECO:0007669"/>
    <property type="project" value="UniProtKB-ARBA"/>
</dbReference>
<keyword evidence="2" id="KW-0378">Hydrolase</keyword>
<evidence type="ECO:0000313" key="5">
    <source>
        <dbReference type="Proteomes" id="UP000476411"/>
    </source>
</evidence>